<accession>A0AAW1L5B3</accession>
<dbReference type="Proteomes" id="UP001458880">
    <property type="component" value="Unassembled WGS sequence"/>
</dbReference>
<reference evidence="1 2" key="1">
    <citation type="journal article" date="2024" name="BMC Genomics">
        <title>De novo assembly and annotation of Popillia japonica's genome with initial clues to its potential as an invasive pest.</title>
        <authorList>
            <person name="Cucini C."/>
            <person name="Boschi S."/>
            <person name="Funari R."/>
            <person name="Cardaioli E."/>
            <person name="Iannotti N."/>
            <person name="Marturano G."/>
            <person name="Paoli F."/>
            <person name="Bruttini M."/>
            <person name="Carapelli A."/>
            <person name="Frati F."/>
            <person name="Nardi F."/>
        </authorList>
    </citation>
    <scope>NUCLEOTIDE SEQUENCE [LARGE SCALE GENOMIC DNA]</scope>
    <source>
        <strain evidence="1">DMR45628</strain>
    </source>
</reference>
<evidence type="ECO:0000313" key="2">
    <source>
        <dbReference type="Proteomes" id="UP001458880"/>
    </source>
</evidence>
<organism evidence="1 2">
    <name type="scientific">Popillia japonica</name>
    <name type="common">Japanese beetle</name>
    <dbReference type="NCBI Taxonomy" id="7064"/>
    <lineage>
        <taxon>Eukaryota</taxon>
        <taxon>Metazoa</taxon>
        <taxon>Ecdysozoa</taxon>
        <taxon>Arthropoda</taxon>
        <taxon>Hexapoda</taxon>
        <taxon>Insecta</taxon>
        <taxon>Pterygota</taxon>
        <taxon>Neoptera</taxon>
        <taxon>Endopterygota</taxon>
        <taxon>Coleoptera</taxon>
        <taxon>Polyphaga</taxon>
        <taxon>Scarabaeiformia</taxon>
        <taxon>Scarabaeidae</taxon>
        <taxon>Rutelinae</taxon>
        <taxon>Popillia</taxon>
    </lineage>
</organism>
<dbReference type="EMBL" id="JASPKY010000168">
    <property type="protein sequence ID" value="KAK9728692.1"/>
    <property type="molecule type" value="Genomic_DNA"/>
</dbReference>
<name>A0AAW1L5B3_POPJA</name>
<gene>
    <name evidence="1" type="ORF">QE152_g17126</name>
</gene>
<proteinExistence type="predicted"/>
<sequence>MLAYPADDIFSKQTQFARVITVRCSRGYTTFTAQCTETVTSPGFITVTCEVPVRGSVHQTPGTNIKHPTADGTYTALSNWPTVRGSVHQTPGTNIKHPTADGTYTALSNWPMIRAATTPRAPHLP</sequence>
<comment type="caution">
    <text evidence="1">The sequence shown here is derived from an EMBL/GenBank/DDBJ whole genome shotgun (WGS) entry which is preliminary data.</text>
</comment>
<protein>
    <submittedName>
        <fullName evidence="1">Uncharacterized protein</fullName>
    </submittedName>
</protein>
<keyword evidence="2" id="KW-1185">Reference proteome</keyword>
<evidence type="ECO:0000313" key="1">
    <source>
        <dbReference type="EMBL" id="KAK9728692.1"/>
    </source>
</evidence>
<dbReference type="AlphaFoldDB" id="A0AAW1L5B3"/>